<protein>
    <recommendedName>
        <fullName evidence="3">SH3 domain-containing protein</fullName>
    </recommendedName>
</protein>
<proteinExistence type="predicted"/>
<accession>A0A3E4NFD9</accession>
<dbReference type="Proteomes" id="UP000261210">
    <property type="component" value="Unassembled WGS sequence"/>
</dbReference>
<reference evidence="1 2" key="1">
    <citation type="submission" date="2018-08" db="EMBL/GenBank/DDBJ databases">
        <title>A genome reference for cultivated species of the human gut microbiota.</title>
        <authorList>
            <person name="Zou Y."/>
            <person name="Xue W."/>
            <person name="Luo G."/>
        </authorList>
    </citation>
    <scope>NUCLEOTIDE SEQUENCE [LARGE SCALE GENOMIC DNA]</scope>
    <source>
        <strain evidence="1 2">TF10-34</strain>
    </source>
</reference>
<sequence>MRIIIILYILFLLSPYTFAQSYKAIIQTEINAINKMPLWIAYLVPLDSFGEVINNEYMEFNQIHSYKILDDGQINNVNVLFTMYFDRNNKIRKVFKRWADGGALHSIAYYNSNGRLIYGVYNKGDETHGKLYADTSGFHIKHFPKENECKDCFEAYLFLSTKCIETQYNIIMLQRPKNAKRTNFTPQVGDSAILCSTHIYSLPNGEKTAKGEDGITVQFGMPVIISALTNGWCRVNSIFNAPIGYIPIQNIEIIK</sequence>
<evidence type="ECO:0008006" key="3">
    <source>
        <dbReference type="Google" id="ProtNLM"/>
    </source>
</evidence>
<evidence type="ECO:0000313" key="2">
    <source>
        <dbReference type="Proteomes" id="UP000261210"/>
    </source>
</evidence>
<comment type="caution">
    <text evidence="1">The sequence shown here is derived from an EMBL/GenBank/DDBJ whole genome shotgun (WGS) entry which is preliminary data.</text>
</comment>
<dbReference type="EMBL" id="QSQU01000014">
    <property type="protein sequence ID" value="RGK62353.1"/>
    <property type="molecule type" value="Genomic_DNA"/>
</dbReference>
<gene>
    <name evidence="1" type="ORF">DXD03_11175</name>
</gene>
<organism evidence="1 2">
    <name type="scientific">Bacteroides xylanisolvens</name>
    <dbReference type="NCBI Taxonomy" id="371601"/>
    <lineage>
        <taxon>Bacteria</taxon>
        <taxon>Pseudomonadati</taxon>
        <taxon>Bacteroidota</taxon>
        <taxon>Bacteroidia</taxon>
        <taxon>Bacteroidales</taxon>
        <taxon>Bacteroidaceae</taxon>
        <taxon>Bacteroides</taxon>
    </lineage>
</organism>
<dbReference type="AlphaFoldDB" id="A0A3E4NFD9"/>
<dbReference type="RefSeq" id="WP_117683950.1">
    <property type="nucleotide sequence ID" value="NZ_QSQU01000014.1"/>
</dbReference>
<name>A0A3E4NFD9_9BACE</name>
<evidence type="ECO:0000313" key="1">
    <source>
        <dbReference type="EMBL" id="RGK62353.1"/>
    </source>
</evidence>